<dbReference type="InterPro" id="IPR051465">
    <property type="entry name" value="Cell_Envelope_Struct_Comp"/>
</dbReference>
<dbReference type="NCBIfam" id="NF033921">
    <property type="entry name" value="por_somb"/>
    <property type="match status" value="1"/>
</dbReference>
<keyword evidence="5" id="KW-1185">Reference proteome</keyword>
<feature type="domain" description="SLH" evidence="3">
    <location>
        <begin position="58"/>
        <end position="122"/>
    </location>
</feature>
<evidence type="ECO:0000313" key="4">
    <source>
        <dbReference type="EMBL" id="MBD2152694.1"/>
    </source>
</evidence>
<dbReference type="PROSITE" id="PS51272">
    <property type="entry name" value="SLH"/>
    <property type="match status" value="1"/>
</dbReference>
<evidence type="ECO:0000256" key="1">
    <source>
        <dbReference type="ARBA" id="ARBA00008769"/>
    </source>
</evidence>
<evidence type="ECO:0000313" key="5">
    <source>
        <dbReference type="Proteomes" id="UP000631421"/>
    </source>
</evidence>
<dbReference type="Proteomes" id="UP000631421">
    <property type="component" value="Unassembled WGS sequence"/>
</dbReference>
<dbReference type="GO" id="GO:0016020">
    <property type="term" value="C:membrane"/>
    <property type="evidence" value="ECO:0007669"/>
    <property type="project" value="InterPro"/>
</dbReference>
<dbReference type="Pfam" id="PF04966">
    <property type="entry name" value="OprB"/>
    <property type="match status" value="1"/>
</dbReference>
<keyword evidence="2" id="KW-0732">Signal</keyword>
<dbReference type="AlphaFoldDB" id="A0A926UWR9"/>
<dbReference type="GO" id="GO:0015288">
    <property type="term" value="F:porin activity"/>
    <property type="evidence" value="ECO:0007669"/>
    <property type="project" value="InterPro"/>
</dbReference>
<dbReference type="PANTHER" id="PTHR43308:SF1">
    <property type="entry name" value="OUTER MEMBRANE PROTEIN ALPHA"/>
    <property type="match status" value="1"/>
</dbReference>
<feature type="signal peptide" evidence="2">
    <location>
        <begin position="1"/>
        <end position="26"/>
    </location>
</feature>
<dbReference type="InterPro" id="IPR007049">
    <property type="entry name" value="Carb-sel_porin_OprB"/>
</dbReference>
<accession>A0A926UWR9</accession>
<dbReference type="Pfam" id="PF00395">
    <property type="entry name" value="SLH"/>
    <property type="match status" value="1"/>
</dbReference>
<dbReference type="InterPro" id="IPR038673">
    <property type="entry name" value="OprB_sf"/>
</dbReference>
<dbReference type="Gene3D" id="2.40.160.180">
    <property type="entry name" value="Carbohydrate-selective porin OprB"/>
    <property type="match status" value="1"/>
</dbReference>
<comment type="caution">
    <text evidence="4">The sequence shown here is derived from an EMBL/GenBank/DDBJ whole genome shotgun (WGS) entry which is preliminary data.</text>
</comment>
<evidence type="ECO:0000259" key="3">
    <source>
        <dbReference type="PROSITE" id="PS51272"/>
    </source>
</evidence>
<evidence type="ECO:0000256" key="2">
    <source>
        <dbReference type="RuleBase" id="RU363072"/>
    </source>
</evidence>
<dbReference type="GO" id="GO:0008643">
    <property type="term" value="P:carbohydrate transport"/>
    <property type="evidence" value="ECO:0007669"/>
    <property type="project" value="InterPro"/>
</dbReference>
<dbReference type="RefSeq" id="WP_190353157.1">
    <property type="nucleotide sequence ID" value="NZ_JACJPY010000134.1"/>
</dbReference>
<feature type="chain" id="PRO_5038158539" evidence="2">
    <location>
        <begin position="27"/>
        <end position="577"/>
    </location>
</feature>
<gene>
    <name evidence="4" type="ORF">H6F44_21600</name>
</gene>
<proteinExistence type="inferred from homology"/>
<name>A0A926UWR9_9CYAN</name>
<dbReference type="PANTHER" id="PTHR43308">
    <property type="entry name" value="OUTER MEMBRANE PROTEIN ALPHA-RELATED"/>
    <property type="match status" value="1"/>
</dbReference>
<reference evidence="4" key="1">
    <citation type="journal article" date="2015" name="ISME J.">
        <title>Draft Genome Sequence of Streptomyces incarnatus NRRL8089, which Produces the Nucleoside Antibiotic Sinefungin.</title>
        <authorList>
            <person name="Oshima K."/>
            <person name="Hattori M."/>
            <person name="Shimizu H."/>
            <person name="Fukuda K."/>
            <person name="Nemoto M."/>
            <person name="Inagaki K."/>
            <person name="Tamura T."/>
        </authorList>
    </citation>
    <scope>NUCLEOTIDE SEQUENCE</scope>
    <source>
        <strain evidence="4">FACHB-1277</strain>
    </source>
</reference>
<dbReference type="InterPro" id="IPR001119">
    <property type="entry name" value="SLH_dom"/>
</dbReference>
<organism evidence="4 5">
    <name type="scientific">Pseudanabaena cinerea FACHB-1277</name>
    <dbReference type="NCBI Taxonomy" id="2949581"/>
    <lineage>
        <taxon>Bacteria</taxon>
        <taxon>Bacillati</taxon>
        <taxon>Cyanobacteriota</taxon>
        <taxon>Cyanophyceae</taxon>
        <taxon>Pseudanabaenales</taxon>
        <taxon>Pseudanabaenaceae</taxon>
        <taxon>Pseudanabaena</taxon>
        <taxon>Pseudanabaena cinerea</taxon>
    </lineage>
</organism>
<sequence>MFNISRSYQSLGLSCLSLAIALPAIADENVQRSLDKMLDNSLKSAPTAQNDPVAQVNAVSQLSDVRATDWAFTALQSLVERYGCISGYPDRRFRGQQALSRYEFAAGLNACLDKVNEIVAAGLTDKVSKEDLATLSKLQEEFAAELATLRGRVDSLDAKTSKLEAQQFSTTTKLSGEAIFAVGGVSTGSDTLVSPFGGSAPSKQNIVFQNRVRLNFLTSFTGSDRLRTRLQMGNAQPLLTFNNSIGAASLLAANDGRLGFDDSTIATNNNSVFLEALDYSFPLGDRARVTIFANGGNHFYYADTLNPYFDDQGGGKGAISRFGERNPIYGINGNGAGIGFNYKISDNFKLDLGYLANTANTPTSATGSGLTGGNYSALAQLVYQPSDRFKAGLTYVLGYNGTSGGQTGFRYGGAGQATGSFLGNLIAGARLIPTDATSGIPTTPVSSNSYGAQFSYSFSPHFVVGGWAGYTSARLLSLGDADIWNYAISFAFPNLGKEGNLLGIVVGVEPTLKGIRTYAGASLPLANNNVWHIEAFYKYQVTNNISITPGVIWIANPNQVSTNNNLFIGTVRTTFSF</sequence>
<dbReference type="EMBL" id="JACJPY010000134">
    <property type="protein sequence ID" value="MBD2152694.1"/>
    <property type="molecule type" value="Genomic_DNA"/>
</dbReference>
<protein>
    <submittedName>
        <fullName evidence="4">Carbohydrate porin</fullName>
    </submittedName>
</protein>
<comment type="similarity">
    <text evidence="1 2">Belongs to the OprB family.</text>
</comment>
<reference evidence="4" key="2">
    <citation type="submission" date="2020-08" db="EMBL/GenBank/DDBJ databases">
        <authorList>
            <person name="Chen M."/>
            <person name="Teng W."/>
            <person name="Zhao L."/>
            <person name="Hu C."/>
            <person name="Zhou Y."/>
            <person name="Han B."/>
            <person name="Song L."/>
            <person name="Shu W."/>
        </authorList>
    </citation>
    <scope>NUCLEOTIDE SEQUENCE</scope>
    <source>
        <strain evidence="4">FACHB-1277</strain>
    </source>
</reference>
<dbReference type="InterPro" id="IPR047684">
    <property type="entry name" value="Por_som-like"/>
</dbReference>